<comment type="subcellular location">
    <subcellularLocation>
        <location evidence="1">Fimbrium</location>
    </subcellularLocation>
</comment>
<comment type="similarity">
    <text evidence="2">Belongs to the PilY1 family.</text>
</comment>
<keyword evidence="10" id="KW-1185">Reference proteome</keyword>
<evidence type="ECO:0000256" key="2">
    <source>
        <dbReference type="ARBA" id="ARBA00008387"/>
    </source>
</evidence>
<accession>A0A220UK90</accession>
<evidence type="ECO:0000256" key="3">
    <source>
        <dbReference type="ARBA" id="ARBA00022558"/>
    </source>
</evidence>
<keyword evidence="7" id="KW-0732">Signal</keyword>
<sequence length="1191" mass="129371">MLKKLFCALMAATVIIAGQIHADDTELYLVDSTVRTGKRPQVLFIFDNSGSMSTEDQNAVSSYCSEAGHAAGTCTYPAGFETYMNSYSGYINQKGTYWNAGGIDNTSNMPTPDDPNDGRRFYLGNNNCNTAAKALVDKGRYTGYLREFNKNKWESLANNNGFNQNDIVDCYEDILNKDPKNPGSTNKNPTFANGYPVDTNKMYTSGSSETDRLYSLNNTKFGTETPVTLYSAHYLVWYKWATTTTEGQNSGGTGTRLDVAKNALKSALESLAIPIDAALAVYNLNYPTENYADGGRIIYDMTEMTEANKSSLISLIRDMPAQTNTPLCETLYEAYQFFSGGPVTFGNDDKNATGYYKVDNYTPNSPSSILMSGNYATKFKACPDTAYVIYITDGAPTIDHAADDSIKQLTSTAKVAGDYSAMSFKDDRNQDDFSYLPALAAYMYNNDIVVGPKDSNGVDNKQNVRLFTIGFSDGADKAAALLEEAAFRGGSPRVNGVSKGYYVAKTGLDLVEAMNDALKSILTIDSSFTSPSIASNNFDKTQTYNSAYFAMFLPGGGPRWSGNLKKLKVNSSGEIVGPGGTTGAIDTNGNISSDTCTYWNTCPAGNIDGNKVKSGGVLPTLKSQLKNRKIYINDGSGLSLLTTISDSSFYSLLGSPATSSVSDTVSKNRDWIYGVDVDDEDNDETYTDPRDDIMGDPLHSKPLAINFGNKPTTDADGNVTSENLDVRILVGTNQGLVHMFKDSDTGSGDYAVGSVTESWAFIPSELVHNIPTLRQDDSTGTHSVYGMDLSPVAYTETDSVGKVNKAWVFLGMRRGGTSYYALDITNPDSPQYKWMINSSTEKFEDLGQSWSEPVVTFIPSISEPVLIFGGGMESAEGSGAAVYIVKAFTGEFVTKFTATGMSSIPNKVAVLDSNNDGISDRIYASDIEGSIWRIDLPSTDKTNWSVFQFAKIATTSSPNNRMFFAEPTVAQTQFNNIHSENGVLSYQSIPYDAVTVGTGNRTHPLDIATNDMFYVFQDRNVVTKQFTGTDIPAPLTISNLYDVTSAAPTSQSDNIAFGQKRGWYYDFPATGEKSLSSSLIFDGKVYFTSFVPPTNQAVDLDAGVCGFSGQGRLYVFDLHKGTRTSSTLYYEVGERIPDTPQIVIPEPQPGEEPKAYVIGVGKGECENGECKGTIELGSGLKTNKIYYHIDE</sequence>
<keyword evidence="6" id="KW-0281">Fimbrium</keyword>
<dbReference type="KEGG" id="sbj:CF168_05195"/>
<dbReference type="RefSeq" id="WP_089067209.1">
    <property type="nucleotide sequence ID" value="NZ_CP022358.1"/>
</dbReference>
<evidence type="ECO:0000256" key="6">
    <source>
        <dbReference type="ARBA" id="ARBA00023263"/>
    </source>
</evidence>
<evidence type="ECO:0000256" key="4">
    <source>
        <dbReference type="ARBA" id="ARBA00022723"/>
    </source>
</evidence>
<dbReference type="InterPro" id="IPR008707">
    <property type="entry name" value="B-propeller_PilY1"/>
</dbReference>
<feature type="chain" id="PRO_5012194596" evidence="7">
    <location>
        <begin position="23"/>
        <end position="1191"/>
    </location>
</feature>
<keyword evidence="3" id="KW-1029">Fimbrium biogenesis</keyword>
<evidence type="ECO:0000256" key="1">
    <source>
        <dbReference type="ARBA" id="ARBA00004561"/>
    </source>
</evidence>
<keyword evidence="5" id="KW-0106">Calcium</keyword>
<gene>
    <name evidence="9" type="ORF">CF168_05195</name>
</gene>
<keyword evidence="4" id="KW-0479">Metal-binding</keyword>
<dbReference type="GO" id="GO:0009289">
    <property type="term" value="C:pilus"/>
    <property type="evidence" value="ECO:0007669"/>
    <property type="project" value="UniProtKB-SubCell"/>
</dbReference>
<evidence type="ECO:0000259" key="8">
    <source>
        <dbReference type="Pfam" id="PF05567"/>
    </source>
</evidence>
<feature type="signal peptide" evidence="7">
    <location>
        <begin position="1"/>
        <end position="22"/>
    </location>
</feature>
<evidence type="ECO:0000256" key="5">
    <source>
        <dbReference type="ARBA" id="ARBA00022837"/>
    </source>
</evidence>
<dbReference type="GO" id="GO:0046872">
    <property type="term" value="F:metal ion binding"/>
    <property type="evidence" value="ECO:0007669"/>
    <property type="project" value="UniProtKB-KW"/>
</dbReference>
<dbReference type="Proteomes" id="UP000198367">
    <property type="component" value="Chromosome"/>
</dbReference>
<name>A0A220UK90_9GAMM</name>
<dbReference type="InterPro" id="IPR011047">
    <property type="entry name" value="Quinoprotein_ADH-like_sf"/>
</dbReference>
<feature type="domain" description="PilY1 beta-propeller" evidence="8">
    <location>
        <begin position="725"/>
        <end position="941"/>
    </location>
</feature>
<reference evidence="9 10" key="1">
    <citation type="submission" date="2017-07" db="EMBL/GenBank/DDBJ databases">
        <title>Phenotypical and genomic characterization of a clinical isolate of Shewanella bicestrii sp. nov. producing an extended-spectrum beta-lactamase and a new oxacillinase variant.</title>
        <authorList>
            <person name="Jousset A.B."/>
            <person name="Bonnin R.A."/>
            <person name="Girlich D."/>
            <person name="Dabos L."/>
            <person name="Potron A."/>
            <person name="Dortet L."/>
            <person name="Glaser P."/>
            <person name="Naas T."/>
        </authorList>
    </citation>
    <scope>NUCLEOTIDE SEQUENCE [LARGE SCALE GENOMIC DNA]</scope>
    <source>
        <strain evidence="9 10">JAB-1</strain>
    </source>
</reference>
<dbReference type="InterPro" id="IPR036465">
    <property type="entry name" value="vWFA_dom_sf"/>
</dbReference>
<organism evidence="9 10">
    <name type="scientific">Shewanella bicestrii</name>
    <dbReference type="NCBI Taxonomy" id="2018305"/>
    <lineage>
        <taxon>Bacteria</taxon>
        <taxon>Pseudomonadati</taxon>
        <taxon>Pseudomonadota</taxon>
        <taxon>Gammaproteobacteria</taxon>
        <taxon>Alteromonadales</taxon>
        <taxon>Shewanellaceae</taxon>
        <taxon>Shewanella</taxon>
    </lineage>
</organism>
<dbReference type="Pfam" id="PF05567">
    <property type="entry name" value="T4P_PilY1"/>
    <property type="match status" value="1"/>
</dbReference>
<protein>
    <submittedName>
        <fullName evidence="9">Type IV pilin biogenesis protein</fullName>
    </submittedName>
</protein>
<dbReference type="EMBL" id="CP022358">
    <property type="protein sequence ID" value="ASK68316.1"/>
    <property type="molecule type" value="Genomic_DNA"/>
</dbReference>
<evidence type="ECO:0000313" key="10">
    <source>
        <dbReference type="Proteomes" id="UP000198367"/>
    </source>
</evidence>
<evidence type="ECO:0000313" key="9">
    <source>
        <dbReference type="EMBL" id="ASK68316.1"/>
    </source>
</evidence>
<dbReference type="SUPFAM" id="SSF53300">
    <property type="entry name" value="vWA-like"/>
    <property type="match status" value="1"/>
</dbReference>
<dbReference type="SUPFAM" id="SSF50998">
    <property type="entry name" value="Quinoprotein alcohol dehydrogenase-like"/>
    <property type="match status" value="1"/>
</dbReference>
<dbReference type="AlphaFoldDB" id="A0A220UK90"/>
<proteinExistence type="inferred from homology"/>
<dbReference type="Gene3D" id="3.40.50.410">
    <property type="entry name" value="von Willebrand factor, type A domain"/>
    <property type="match status" value="1"/>
</dbReference>
<evidence type="ECO:0000256" key="7">
    <source>
        <dbReference type="SAM" id="SignalP"/>
    </source>
</evidence>